<dbReference type="Gene3D" id="2.40.70.10">
    <property type="entry name" value="Acid Proteases"/>
    <property type="match status" value="2"/>
</dbReference>
<evidence type="ECO:0000313" key="7">
    <source>
        <dbReference type="EMBL" id="KAE9965993.1"/>
    </source>
</evidence>
<feature type="signal peptide" evidence="5">
    <location>
        <begin position="1"/>
        <end position="21"/>
    </location>
</feature>
<feature type="chain" id="PRO_5044690722" description="Peptidase A1 domain-containing protein" evidence="5">
    <location>
        <begin position="22"/>
        <end position="448"/>
    </location>
</feature>
<dbReference type="EMBL" id="WNWS01000171">
    <property type="protein sequence ID" value="KAE9976579.1"/>
    <property type="molecule type" value="Genomic_DNA"/>
</dbReference>
<comment type="similarity">
    <text evidence="1 4">Belongs to the peptidase A1 family.</text>
</comment>
<accession>A0A8H3UXJ5</accession>
<proteinExistence type="inferred from homology"/>
<reference evidence="9 10" key="1">
    <citation type="submission" date="2018-12" db="EMBL/GenBank/DDBJ databases">
        <title>Venturia inaequalis Genome Resource.</title>
        <authorList>
            <person name="Lichtner F.J."/>
        </authorList>
    </citation>
    <scope>NUCLEOTIDE SEQUENCE [LARGE SCALE GENOMIC DNA]</scope>
    <source>
        <strain evidence="9 10">120213</strain>
        <strain evidence="7">Bline_iso_100314</strain>
        <strain evidence="8 11">DMI_063113</strain>
    </source>
</reference>
<evidence type="ECO:0000313" key="8">
    <source>
        <dbReference type="EMBL" id="KAE9975007.1"/>
    </source>
</evidence>
<dbReference type="PROSITE" id="PS00141">
    <property type="entry name" value="ASP_PROTEASE"/>
    <property type="match status" value="1"/>
</dbReference>
<evidence type="ECO:0000256" key="4">
    <source>
        <dbReference type="RuleBase" id="RU000454"/>
    </source>
</evidence>
<sequence>MAVTLSLLSLSLFSSIHQAQAVALPPKNPAQRQALHLSSFPVSAFRAPSADVFTDKFLPLNKQSSTLSTSSTLEAIRRGISTSDLHKFSKRQTASGTAPLTSLSGVEYLVDITFGTQTVKVILDTGSSDTWLIQKGFKCTDANGNSQSAATCNFGPVYTGTITQTPNQNFKISYGDGEFVTGIIGTQNVTVAGIKVPKQTVALGTSAYWNGNGMSSGLLGLAYPAITSAYSGTDPTKDKASTRIQYDPIFTTMYKQKLSNPTFSLAIQRDGSSVGGYIAFGGLPAAVTTNGSFASTPIQVLTAQGGTADTFYTITPDAIVYTGAAAKNSAQYIVDSGTSLTYLPTAVVKSVAALFSPQATFDSSQGVYFVTCTATAPNFGVKIGGTTFTVSPKDLILKGQKDPSTGKCVLGITDGGTGPYILGDTFLSNVVAVFDVGAAQMRFAAHSY</sequence>
<feature type="domain" description="Peptidase A1" evidence="6">
    <location>
        <begin position="108"/>
        <end position="444"/>
    </location>
</feature>
<evidence type="ECO:0000313" key="9">
    <source>
        <dbReference type="EMBL" id="KAE9976579.1"/>
    </source>
</evidence>
<dbReference type="Proteomes" id="UP000490939">
    <property type="component" value="Unassembled WGS sequence"/>
</dbReference>
<keyword evidence="2 4" id="KW-0064">Aspartyl protease</keyword>
<dbReference type="SUPFAM" id="SSF50630">
    <property type="entry name" value="Acid proteases"/>
    <property type="match status" value="1"/>
</dbReference>
<comment type="caution">
    <text evidence="9">The sequence shown here is derived from an EMBL/GenBank/DDBJ whole genome shotgun (WGS) entry which is preliminary data.</text>
</comment>
<dbReference type="GO" id="GO:0004190">
    <property type="term" value="F:aspartic-type endopeptidase activity"/>
    <property type="evidence" value="ECO:0007669"/>
    <property type="project" value="UniProtKB-KW"/>
</dbReference>
<evidence type="ECO:0000256" key="2">
    <source>
        <dbReference type="ARBA" id="ARBA00022750"/>
    </source>
</evidence>
<gene>
    <name evidence="7" type="ORF">BLS_007278</name>
    <name evidence="8" type="ORF">EG327_008594</name>
    <name evidence="9" type="ORF">EG328_002540</name>
</gene>
<dbReference type="InterPro" id="IPR033121">
    <property type="entry name" value="PEPTIDASE_A1"/>
</dbReference>
<name>A0A8H3UXJ5_VENIN</name>
<dbReference type="CDD" id="cd05471">
    <property type="entry name" value="pepsin_like"/>
    <property type="match status" value="1"/>
</dbReference>
<evidence type="ECO:0000256" key="1">
    <source>
        <dbReference type="ARBA" id="ARBA00007447"/>
    </source>
</evidence>
<dbReference type="EMBL" id="WNWR01000540">
    <property type="protein sequence ID" value="KAE9975007.1"/>
    <property type="molecule type" value="Genomic_DNA"/>
</dbReference>
<organism evidence="9 10">
    <name type="scientific">Venturia inaequalis</name>
    <name type="common">Apple scab fungus</name>
    <dbReference type="NCBI Taxonomy" id="5025"/>
    <lineage>
        <taxon>Eukaryota</taxon>
        <taxon>Fungi</taxon>
        <taxon>Dikarya</taxon>
        <taxon>Ascomycota</taxon>
        <taxon>Pezizomycotina</taxon>
        <taxon>Dothideomycetes</taxon>
        <taxon>Pleosporomycetidae</taxon>
        <taxon>Venturiales</taxon>
        <taxon>Venturiaceae</taxon>
        <taxon>Venturia</taxon>
    </lineage>
</organism>
<keyword evidence="5" id="KW-0732">Signal</keyword>
<feature type="active site" evidence="3">
    <location>
        <position position="335"/>
    </location>
</feature>
<dbReference type="Pfam" id="PF00026">
    <property type="entry name" value="Asp"/>
    <property type="match status" value="1"/>
</dbReference>
<feature type="active site" evidence="3">
    <location>
        <position position="124"/>
    </location>
</feature>
<keyword evidence="11" id="KW-1185">Reference proteome</keyword>
<dbReference type="GO" id="GO:0006508">
    <property type="term" value="P:proteolysis"/>
    <property type="evidence" value="ECO:0007669"/>
    <property type="project" value="UniProtKB-KW"/>
</dbReference>
<keyword evidence="4" id="KW-0645">Protease</keyword>
<dbReference type="Proteomes" id="UP000433883">
    <property type="component" value="Unassembled WGS sequence"/>
</dbReference>
<dbReference type="OrthoDB" id="15189at2759"/>
<evidence type="ECO:0000313" key="10">
    <source>
        <dbReference type="Proteomes" id="UP000447873"/>
    </source>
</evidence>
<dbReference type="PANTHER" id="PTHR47966:SF47">
    <property type="entry name" value="ENDOPEPTIDASE, PUTATIVE (AFU_ORTHOLOGUE AFUA_3G01220)-RELATED"/>
    <property type="match status" value="1"/>
</dbReference>
<evidence type="ECO:0000256" key="5">
    <source>
        <dbReference type="SAM" id="SignalP"/>
    </source>
</evidence>
<keyword evidence="4" id="KW-0378">Hydrolase</keyword>
<evidence type="ECO:0000256" key="3">
    <source>
        <dbReference type="PIRSR" id="PIRSR601461-1"/>
    </source>
</evidence>
<evidence type="ECO:0000313" key="11">
    <source>
        <dbReference type="Proteomes" id="UP000490939"/>
    </source>
</evidence>
<dbReference type="InterPro" id="IPR001461">
    <property type="entry name" value="Aspartic_peptidase_A1"/>
</dbReference>
<dbReference type="GO" id="GO:0000324">
    <property type="term" value="C:fungal-type vacuole"/>
    <property type="evidence" value="ECO:0007669"/>
    <property type="project" value="TreeGrafter"/>
</dbReference>
<dbReference type="Proteomes" id="UP000447873">
    <property type="component" value="Unassembled WGS sequence"/>
</dbReference>
<dbReference type="PANTHER" id="PTHR47966">
    <property type="entry name" value="BETA-SITE APP-CLEAVING ENZYME, ISOFORM A-RELATED"/>
    <property type="match status" value="1"/>
</dbReference>
<protein>
    <recommendedName>
        <fullName evidence="6">Peptidase A1 domain-containing protein</fullName>
    </recommendedName>
</protein>
<dbReference type="InterPro" id="IPR001969">
    <property type="entry name" value="Aspartic_peptidase_AS"/>
</dbReference>
<dbReference type="PROSITE" id="PS51767">
    <property type="entry name" value="PEPTIDASE_A1"/>
    <property type="match status" value="1"/>
</dbReference>
<dbReference type="EMBL" id="WNWQ01000562">
    <property type="protein sequence ID" value="KAE9965993.1"/>
    <property type="molecule type" value="Genomic_DNA"/>
</dbReference>
<dbReference type="InterPro" id="IPR034164">
    <property type="entry name" value="Pepsin-like_dom"/>
</dbReference>
<dbReference type="PRINTS" id="PR00792">
    <property type="entry name" value="PEPSIN"/>
</dbReference>
<evidence type="ECO:0000259" key="6">
    <source>
        <dbReference type="PROSITE" id="PS51767"/>
    </source>
</evidence>
<dbReference type="InterPro" id="IPR021109">
    <property type="entry name" value="Peptidase_aspartic_dom_sf"/>
</dbReference>
<dbReference type="AlphaFoldDB" id="A0A8H3UXJ5"/>